<keyword evidence="2" id="KW-1185">Reference proteome</keyword>
<gene>
    <name evidence="1" type="ORF">EDC28_108168</name>
</gene>
<dbReference type="Proteomes" id="UP000268033">
    <property type="component" value="Unassembled WGS sequence"/>
</dbReference>
<dbReference type="RefSeq" id="WP_050659330.1">
    <property type="nucleotide sequence ID" value="NZ_JBLXAC010000016.1"/>
</dbReference>
<accession>A0A3N1P9G8</accession>
<organism evidence="1 2">
    <name type="scientific">Gallaecimonas pentaromativorans</name>
    <dbReference type="NCBI Taxonomy" id="584787"/>
    <lineage>
        <taxon>Bacteria</taxon>
        <taxon>Pseudomonadati</taxon>
        <taxon>Pseudomonadota</taxon>
        <taxon>Gammaproteobacteria</taxon>
        <taxon>Enterobacterales</taxon>
        <taxon>Gallaecimonadaceae</taxon>
        <taxon>Gallaecimonas</taxon>
    </lineage>
</organism>
<dbReference type="AlphaFoldDB" id="A0A3N1P9G8"/>
<sequence>MEHRDRLRTLRIRTQHLWRDALKERLGTFPLWDANEVVDHLKGVPTMAADTLCQQLAEQGFLLELIWGDELRYPAFMVAGGEVFEEMPKLISLINQRLDNELDRYLWLTQYQMELNSVPAELLSSREGRLLLMAFLTE</sequence>
<reference evidence="1 2" key="1">
    <citation type="submission" date="2018-11" db="EMBL/GenBank/DDBJ databases">
        <title>Genomic Encyclopedia of Type Strains, Phase IV (KMG-IV): sequencing the most valuable type-strain genomes for metagenomic binning, comparative biology and taxonomic classification.</title>
        <authorList>
            <person name="Goeker M."/>
        </authorList>
    </citation>
    <scope>NUCLEOTIDE SEQUENCE [LARGE SCALE GENOMIC DNA]</scope>
    <source>
        <strain evidence="1 2">DSM 21945</strain>
    </source>
</reference>
<comment type="caution">
    <text evidence="1">The sequence shown here is derived from an EMBL/GenBank/DDBJ whole genome shotgun (WGS) entry which is preliminary data.</text>
</comment>
<evidence type="ECO:0000313" key="2">
    <source>
        <dbReference type="Proteomes" id="UP000268033"/>
    </source>
</evidence>
<evidence type="ECO:0000313" key="1">
    <source>
        <dbReference type="EMBL" id="ROQ23430.1"/>
    </source>
</evidence>
<proteinExistence type="predicted"/>
<name>A0A3N1P9G8_9GAMM</name>
<dbReference type="EMBL" id="RJUL01000008">
    <property type="protein sequence ID" value="ROQ23430.1"/>
    <property type="molecule type" value="Genomic_DNA"/>
</dbReference>
<dbReference type="OrthoDB" id="7060634at2"/>
<protein>
    <submittedName>
        <fullName evidence="1">Uncharacterized protein</fullName>
    </submittedName>
</protein>